<keyword evidence="4 7" id="KW-0812">Transmembrane</keyword>
<dbReference type="PROSITE" id="PS50928">
    <property type="entry name" value="ABC_TM1"/>
    <property type="match status" value="1"/>
</dbReference>
<evidence type="ECO:0000256" key="4">
    <source>
        <dbReference type="ARBA" id="ARBA00022692"/>
    </source>
</evidence>
<dbReference type="CDD" id="cd06261">
    <property type="entry name" value="TM_PBP2"/>
    <property type="match status" value="1"/>
</dbReference>
<feature type="transmembrane region" description="Helical" evidence="7">
    <location>
        <begin position="12"/>
        <end position="34"/>
    </location>
</feature>
<comment type="similarity">
    <text evidence="7">Belongs to the binding-protein-dependent transport system permease family.</text>
</comment>
<reference evidence="9 10" key="1">
    <citation type="journal article" date="2019" name="Microorganisms">
        <title>Paenibacillus lutrae sp. nov., A Chitinolytic Species Isolated from A River Otter in Castril Natural Park, Granada, Spain.</title>
        <authorList>
            <person name="Rodriguez M."/>
            <person name="Reina J.C."/>
            <person name="Bejar V."/>
            <person name="Llamas I."/>
        </authorList>
    </citation>
    <scope>NUCLEOTIDE SEQUENCE [LARGE SCALE GENOMIC DNA]</scope>
    <source>
        <strain evidence="9 10">N10</strain>
    </source>
</reference>
<evidence type="ECO:0000259" key="8">
    <source>
        <dbReference type="PROSITE" id="PS50928"/>
    </source>
</evidence>
<dbReference type="SUPFAM" id="SSF161098">
    <property type="entry name" value="MetI-like"/>
    <property type="match status" value="1"/>
</dbReference>
<dbReference type="InterPro" id="IPR035906">
    <property type="entry name" value="MetI-like_sf"/>
</dbReference>
<dbReference type="AlphaFoldDB" id="A0A7X3FJK1"/>
<keyword evidence="5 7" id="KW-1133">Transmembrane helix</keyword>
<gene>
    <name evidence="9" type="ORF">EDM21_15375</name>
</gene>
<dbReference type="Gene3D" id="1.10.3720.10">
    <property type="entry name" value="MetI-like"/>
    <property type="match status" value="1"/>
</dbReference>
<dbReference type="Proteomes" id="UP000490800">
    <property type="component" value="Unassembled WGS sequence"/>
</dbReference>
<keyword evidence="10" id="KW-1185">Reference proteome</keyword>
<protein>
    <submittedName>
        <fullName evidence="9">ABC transporter permease subunit</fullName>
    </submittedName>
</protein>
<feature type="transmembrane region" description="Helical" evidence="7">
    <location>
        <begin position="111"/>
        <end position="131"/>
    </location>
</feature>
<feature type="domain" description="ABC transmembrane type-1" evidence="8">
    <location>
        <begin position="74"/>
        <end position="267"/>
    </location>
</feature>
<dbReference type="GO" id="GO:0055085">
    <property type="term" value="P:transmembrane transport"/>
    <property type="evidence" value="ECO:0007669"/>
    <property type="project" value="InterPro"/>
</dbReference>
<comment type="caution">
    <text evidence="9">The sequence shown here is derived from an EMBL/GenBank/DDBJ whole genome shotgun (WGS) entry which is preliminary data.</text>
</comment>
<feature type="transmembrane region" description="Helical" evidence="7">
    <location>
        <begin position="186"/>
        <end position="208"/>
    </location>
</feature>
<dbReference type="InterPro" id="IPR050901">
    <property type="entry name" value="BP-dep_ABC_trans_perm"/>
</dbReference>
<name>A0A7X3FJK1_9BACL</name>
<proteinExistence type="inferred from homology"/>
<dbReference type="InterPro" id="IPR000515">
    <property type="entry name" value="MetI-like"/>
</dbReference>
<evidence type="ECO:0000256" key="7">
    <source>
        <dbReference type="RuleBase" id="RU363032"/>
    </source>
</evidence>
<evidence type="ECO:0000313" key="9">
    <source>
        <dbReference type="EMBL" id="MVP00890.1"/>
    </source>
</evidence>
<keyword evidence="6 7" id="KW-0472">Membrane</keyword>
<keyword evidence="2 7" id="KW-0813">Transport</keyword>
<feature type="transmembrane region" description="Helical" evidence="7">
    <location>
        <begin position="246"/>
        <end position="267"/>
    </location>
</feature>
<evidence type="ECO:0000256" key="3">
    <source>
        <dbReference type="ARBA" id="ARBA00022475"/>
    </source>
</evidence>
<feature type="transmembrane region" description="Helical" evidence="7">
    <location>
        <begin position="73"/>
        <end position="99"/>
    </location>
</feature>
<organism evidence="9 10">
    <name type="scientific">Paenibacillus lutrae</name>
    <dbReference type="NCBI Taxonomy" id="2078573"/>
    <lineage>
        <taxon>Bacteria</taxon>
        <taxon>Bacillati</taxon>
        <taxon>Bacillota</taxon>
        <taxon>Bacilli</taxon>
        <taxon>Bacillales</taxon>
        <taxon>Paenibacillaceae</taxon>
        <taxon>Paenibacillus</taxon>
    </lineage>
</organism>
<dbReference type="GO" id="GO:0005886">
    <property type="term" value="C:plasma membrane"/>
    <property type="evidence" value="ECO:0007669"/>
    <property type="project" value="UniProtKB-SubCell"/>
</dbReference>
<comment type="subcellular location">
    <subcellularLocation>
        <location evidence="1 7">Cell membrane</location>
        <topology evidence="1 7">Multi-pass membrane protein</topology>
    </subcellularLocation>
</comment>
<evidence type="ECO:0000256" key="5">
    <source>
        <dbReference type="ARBA" id="ARBA00022989"/>
    </source>
</evidence>
<dbReference type="OrthoDB" id="187395at2"/>
<dbReference type="Pfam" id="PF00528">
    <property type="entry name" value="BPD_transp_1"/>
    <property type="match status" value="1"/>
</dbReference>
<evidence type="ECO:0000256" key="6">
    <source>
        <dbReference type="ARBA" id="ARBA00023136"/>
    </source>
</evidence>
<evidence type="ECO:0000313" key="10">
    <source>
        <dbReference type="Proteomes" id="UP000490800"/>
    </source>
</evidence>
<dbReference type="PANTHER" id="PTHR32243">
    <property type="entry name" value="MALTOSE TRANSPORT SYSTEM PERMEASE-RELATED"/>
    <property type="match status" value="1"/>
</dbReference>
<evidence type="ECO:0000256" key="2">
    <source>
        <dbReference type="ARBA" id="ARBA00022448"/>
    </source>
</evidence>
<sequence>MSYGLKNPFWRFVVNLLMILWSIMVLYPLIWTVFGSLKDNQQFFLGKPWDLPKLPLLFSNFSYVWEKYQFGGYFMNSIIVTVVSVVLGLLLSAMTAYVLARYAFKGSGTLYYLYIASMMIPMFLGMIPLFFLMSDMGLTNSLLGLIIVYTVSTIPFSVFVLVGFFKTLPSEIEEAAMMDGASHYGIFFRIMMPLAKPGLISVSIINVLNTWNEYILGVVLNSEPSKYTLPVGIAVMQGEMQYRTEWGPLFAALLISMVPVMIFYLIFQRQIASGITAGAVK</sequence>
<keyword evidence="3" id="KW-1003">Cell membrane</keyword>
<evidence type="ECO:0000256" key="1">
    <source>
        <dbReference type="ARBA" id="ARBA00004651"/>
    </source>
</evidence>
<dbReference type="PANTHER" id="PTHR32243:SF24">
    <property type="entry name" value="DIACETYLCHITOBIOSE UPTAKE SYSTEM PERMEASE PROTEIN NGCG"/>
    <property type="match status" value="1"/>
</dbReference>
<dbReference type="RefSeq" id="WP_157336782.1">
    <property type="nucleotide sequence ID" value="NZ_RHLK01000008.1"/>
</dbReference>
<dbReference type="EMBL" id="RHLK01000008">
    <property type="protein sequence ID" value="MVP00890.1"/>
    <property type="molecule type" value="Genomic_DNA"/>
</dbReference>
<accession>A0A7X3FJK1</accession>
<feature type="transmembrane region" description="Helical" evidence="7">
    <location>
        <begin position="143"/>
        <end position="165"/>
    </location>
</feature>